<accession>A0A1G2LC29</accession>
<keyword evidence="1" id="KW-0472">Membrane</keyword>
<keyword evidence="1" id="KW-0812">Transmembrane</keyword>
<reference evidence="3 4" key="1">
    <citation type="journal article" date="2016" name="Nat. Commun.">
        <title>Thousands of microbial genomes shed light on interconnected biogeochemical processes in an aquifer system.</title>
        <authorList>
            <person name="Anantharaman K."/>
            <person name="Brown C.T."/>
            <person name="Hug L.A."/>
            <person name="Sharon I."/>
            <person name="Castelle C.J."/>
            <person name="Probst A.J."/>
            <person name="Thomas B.C."/>
            <person name="Singh A."/>
            <person name="Wilkins M.J."/>
            <person name="Karaoz U."/>
            <person name="Brodie E.L."/>
            <person name="Williams K.H."/>
            <person name="Hubbard S.S."/>
            <person name="Banfield J.F."/>
        </authorList>
    </citation>
    <scope>NUCLEOTIDE SEQUENCE [LARGE SCALE GENOMIC DNA]</scope>
</reference>
<proteinExistence type="predicted"/>
<evidence type="ECO:0000313" key="3">
    <source>
        <dbReference type="EMBL" id="OHA09193.1"/>
    </source>
</evidence>
<gene>
    <name evidence="3" type="ORF">A3B37_01480</name>
</gene>
<dbReference type="Proteomes" id="UP000176705">
    <property type="component" value="Unassembled WGS sequence"/>
</dbReference>
<dbReference type="AlphaFoldDB" id="A0A1G2LC29"/>
<evidence type="ECO:0000256" key="2">
    <source>
        <dbReference type="SAM" id="SignalP"/>
    </source>
</evidence>
<evidence type="ECO:0008006" key="5">
    <source>
        <dbReference type="Google" id="ProtNLM"/>
    </source>
</evidence>
<evidence type="ECO:0000313" key="4">
    <source>
        <dbReference type="Proteomes" id="UP000176705"/>
    </source>
</evidence>
<sequence>MGKKLTRVGVIASIHLLPLIALAQGTAPSKITDVCKILELVTIALNWFGIFVFIIAILVLLYAAFLFLTGGGNEETIKKARSFLIWGLIGIAVALFASGGIEFVINLIGGEQFTACAVGL</sequence>
<dbReference type="STRING" id="1802280.A3B37_01480"/>
<feature type="chain" id="PRO_5009583534" description="TrbC/VIRB2 family protein" evidence="2">
    <location>
        <begin position="24"/>
        <end position="120"/>
    </location>
</feature>
<dbReference type="EMBL" id="MHQS01000006">
    <property type="protein sequence ID" value="OHA09193.1"/>
    <property type="molecule type" value="Genomic_DNA"/>
</dbReference>
<keyword evidence="1" id="KW-1133">Transmembrane helix</keyword>
<keyword evidence="2" id="KW-0732">Signal</keyword>
<feature type="signal peptide" evidence="2">
    <location>
        <begin position="1"/>
        <end position="23"/>
    </location>
</feature>
<name>A0A1G2LC29_9BACT</name>
<comment type="caution">
    <text evidence="3">The sequence shown here is derived from an EMBL/GenBank/DDBJ whole genome shotgun (WGS) entry which is preliminary data.</text>
</comment>
<protein>
    <recommendedName>
        <fullName evidence="5">TrbC/VIRB2 family protein</fullName>
    </recommendedName>
</protein>
<evidence type="ECO:0000256" key="1">
    <source>
        <dbReference type="SAM" id="Phobius"/>
    </source>
</evidence>
<feature type="transmembrane region" description="Helical" evidence="1">
    <location>
        <begin position="83"/>
        <end position="105"/>
    </location>
</feature>
<feature type="transmembrane region" description="Helical" evidence="1">
    <location>
        <begin position="47"/>
        <end position="71"/>
    </location>
</feature>
<organism evidence="3 4">
    <name type="scientific">Candidatus Sungbacteria bacterium RIFCSPLOWO2_01_FULL_59_16</name>
    <dbReference type="NCBI Taxonomy" id="1802280"/>
    <lineage>
        <taxon>Bacteria</taxon>
        <taxon>Candidatus Sungiibacteriota</taxon>
    </lineage>
</organism>